<dbReference type="InterPro" id="IPR036390">
    <property type="entry name" value="WH_DNA-bd_sf"/>
</dbReference>
<keyword evidence="7" id="KW-1185">Reference proteome</keyword>
<keyword evidence="1" id="KW-0805">Transcription regulation</keyword>
<dbReference type="eggNOG" id="COG2188">
    <property type="taxonomic scope" value="Bacteria"/>
</dbReference>
<dbReference type="InterPro" id="IPR050679">
    <property type="entry name" value="Bact_HTH_transcr_reg"/>
</dbReference>
<keyword evidence="3" id="KW-0804">Transcription</keyword>
<dbReference type="PROSITE" id="PS50949">
    <property type="entry name" value="HTH_GNTR"/>
    <property type="match status" value="1"/>
</dbReference>
<dbReference type="NCBIfam" id="TIGR02404">
    <property type="entry name" value="trehalos_R_Bsub"/>
    <property type="match status" value="1"/>
</dbReference>
<proteinExistence type="predicted"/>
<evidence type="ECO:0000313" key="6">
    <source>
        <dbReference type="EMBL" id="EHN58299.1"/>
    </source>
</evidence>
<dbReference type="Proteomes" id="UP000004959">
    <property type="component" value="Chromosome"/>
</dbReference>
<comment type="caution">
    <text evidence="6">The sequence shown here is derived from an EMBL/GenBank/DDBJ whole genome shotgun (WGS) entry which is preliminary data.</text>
</comment>
<dbReference type="InterPro" id="IPR036388">
    <property type="entry name" value="WH-like_DNA-bd_sf"/>
</dbReference>
<dbReference type="SMART" id="SM00866">
    <property type="entry name" value="UTRA"/>
    <property type="match status" value="1"/>
</dbReference>
<sequence length="255" mass="29419">MKTEISSLKTDKDNMAARYIEIYQQLKTEIIQNKYPIDSFLPSECKMADRFDCSRDTIRKALLRLGEDGYIQKRHGRGSQVLHHNLINFPISGLTSFQELKEGQKLNASTKVVVFEEIQSTTANHKLTAFPIGSRLYHVVRVRSIDGSPSVIDEDYFDQKIVSKLTPEIAAASIYDYLENQIGLKIAYAEKSVTATLITDADRKLMPDLPKYENRLIQIESRVHLADTTYFQHTISRHRPDKFQFNEFSRRQKTN</sequence>
<dbReference type="InterPro" id="IPR028978">
    <property type="entry name" value="Chorismate_lyase_/UTRA_dom_sf"/>
</dbReference>
<evidence type="ECO:0000256" key="2">
    <source>
        <dbReference type="ARBA" id="ARBA00023125"/>
    </source>
</evidence>
<evidence type="ECO:0000256" key="1">
    <source>
        <dbReference type="ARBA" id="ARBA00023015"/>
    </source>
</evidence>
<dbReference type="Gene3D" id="3.40.1410.10">
    <property type="entry name" value="Chorismate lyase-like"/>
    <property type="match status" value="1"/>
</dbReference>
<dbReference type="Pfam" id="PF07702">
    <property type="entry name" value="UTRA"/>
    <property type="match status" value="1"/>
</dbReference>
<dbReference type="Pfam" id="PF00392">
    <property type="entry name" value="GntR"/>
    <property type="match status" value="1"/>
</dbReference>
<dbReference type="Gene3D" id="1.10.10.10">
    <property type="entry name" value="Winged helix-like DNA-binding domain superfamily/Winged helix DNA-binding domain"/>
    <property type="match status" value="1"/>
</dbReference>
<name>G9WHG0_9LACO</name>
<dbReference type="AlphaFoldDB" id="G9WHG0"/>
<reference evidence="6 7" key="1">
    <citation type="journal article" date="2012" name="PLoS ONE">
        <title>Functional divergence in the genus oenococcus as predicted by genome sequencing of the newly-described species, Oenococcus kitaharae.</title>
        <authorList>
            <person name="Borneman A.R."/>
            <person name="McCarthy J.M."/>
            <person name="Chambers P.J."/>
            <person name="Bartowsky E.J."/>
        </authorList>
    </citation>
    <scope>NUCLEOTIDE SEQUENCE [LARGE SCALE GENOMIC DNA]</scope>
    <source>
        <strain evidence="7">DSM17330</strain>
    </source>
</reference>
<dbReference type="InterPro" id="IPR012770">
    <property type="entry name" value="TreR"/>
</dbReference>
<accession>G9WHG0</accession>
<dbReference type="PRINTS" id="PR00035">
    <property type="entry name" value="HTHGNTR"/>
</dbReference>
<dbReference type="GO" id="GO:0003677">
    <property type="term" value="F:DNA binding"/>
    <property type="evidence" value="ECO:0007669"/>
    <property type="project" value="UniProtKB-UniRule"/>
</dbReference>
<dbReference type="SMART" id="SM00345">
    <property type="entry name" value="HTH_GNTR"/>
    <property type="match status" value="1"/>
</dbReference>
<organism evidence="6 7">
    <name type="scientific">Oenococcus kitaharae DSM 17330</name>
    <dbReference type="NCBI Taxonomy" id="1045004"/>
    <lineage>
        <taxon>Bacteria</taxon>
        <taxon>Bacillati</taxon>
        <taxon>Bacillota</taxon>
        <taxon>Bacilli</taxon>
        <taxon>Lactobacillales</taxon>
        <taxon>Lactobacillaceae</taxon>
        <taxon>Oenococcus</taxon>
    </lineage>
</organism>
<dbReference type="InterPro" id="IPR011663">
    <property type="entry name" value="UTRA"/>
</dbReference>
<evidence type="ECO:0000313" key="7">
    <source>
        <dbReference type="Proteomes" id="UP000004959"/>
    </source>
</evidence>
<dbReference type="GO" id="GO:0045892">
    <property type="term" value="P:negative regulation of DNA-templated transcription"/>
    <property type="evidence" value="ECO:0007669"/>
    <property type="project" value="TreeGrafter"/>
</dbReference>
<evidence type="ECO:0000259" key="5">
    <source>
        <dbReference type="PROSITE" id="PS50949"/>
    </source>
</evidence>
<dbReference type="SUPFAM" id="SSF64288">
    <property type="entry name" value="Chorismate lyase-like"/>
    <property type="match status" value="1"/>
</dbReference>
<dbReference type="STRING" id="336988.NT96_04060"/>
<feature type="domain" description="HTH gntR-type" evidence="5">
    <location>
        <begin position="16"/>
        <end position="84"/>
    </location>
</feature>
<dbReference type="GO" id="GO:0003700">
    <property type="term" value="F:DNA-binding transcription factor activity"/>
    <property type="evidence" value="ECO:0007669"/>
    <property type="project" value="UniProtKB-UniRule"/>
</dbReference>
<protein>
    <recommendedName>
        <fullName evidence="4">Trehalose operon repressor</fullName>
    </recommendedName>
</protein>
<dbReference type="HOGENOM" id="CLU_063236_5_2_9"/>
<dbReference type="CDD" id="cd07377">
    <property type="entry name" value="WHTH_GntR"/>
    <property type="match status" value="1"/>
</dbReference>
<evidence type="ECO:0000256" key="4">
    <source>
        <dbReference type="NCBIfam" id="TIGR02404"/>
    </source>
</evidence>
<dbReference type="PANTHER" id="PTHR44846">
    <property type="entry name" value="MANNOSYL-D-GLYCERATE TRANSPORT/METABOLISM SYSTEM REPRESSOR MNGR-RELATED"/>
    <property type="match status" value="1"/>
</dbReference>
<dbReference type="PATRIC" id="fig|1045004.4.peg.175"/>
<dbReference type="InterPro" id="IPR000524">
    <property type="entry name" value="Tscrpt_reg_HTH_GntR"/>
</dbReference>
<evidence type="ECO:0000256" key="3">
    <source>
        <dbReference type="ARBA" id="ARBA00023163"/>
    </source>
</evidence>
<dbReference type="SUPFAM" id="SSF46785">
    <property type="entry name" value="Winged helix' DNA-binding domain"/>
    <property type="match status" value="1"/>
</dbReference>
<dbReference type="PANTHER" id="PTHR44846:SF12">
    <property type="entry name" value="HTH-TYPE TRANSCRIPTIONAL REGULATOR TRER"/>
    <property type="match status" value="1"/>
</dbReference>
<keyword evidence="2" id="KW-0238">DNA-binding</keyword>
<gene>
    <name evidence="6" type="ORF">OKIT_0172</name>
</gene>
<dbReference type="EMBL" id="AFVZ01000001">
    <property type="protein sequence ID" value="EHN58299.1"/>
    <property type="molecule type" value="Genomic_DNA"/>
</dbReference>